<organism evidence="4 5">
    <name type="scientific">Turicibacter sanguinis</name>
    <dbReference type="NCBI Taxonomy" id="154288"/>
    <lineage>
        <taxon>Bacteria</taxon>
        <taxon>Bacillati</taxon>
        <taxon>Bacillota</taxon>
        <taxon>Erysipelotrichia</taxon>
        <taxon>Erysipelotrichales</taxon>
        <taxon>Turicibacteraceae</taxon>
        <taxon>Turicibacter</taxon>
    </lineage>
</organism>
<dbReference type="PANTHER" id="PTHR22916:SF51">
    <property type="entry name" value="GLYCOSYLTRANSFERASE EPSH-RELATED"/>
    <property type="match status" value="1"/>
</dbReference>
<gene>
    <name evidence="4" type="ORF">GMA92_07665</name>
</gene>
<evidence type="ECO:0000256" key="2">
    <source>
        <dbReference type="ARBA" id="ARBA00022679"/>
    </source>
</evidence>
<evidence type="ECO:0000256" key="1">
    <source>
        <dbReference type="ARBA" id="ARBA00022676"/>
    </source>
</evidence>
<feature type="domain" description="Glycosyltransferase 2-like" evidence="3">
    <location>
        <begin position="5"/>
        <end position="127"/>
    </location>
</feature>
<dbReference type="AlphaFoldDB" id="A0A9X4XGB2"/>
<dbReference type="EMBL" id="WMQE01000014">
    <property type="protein sequence ID" value="MTK21295.1"/>
    <property type="molecule type" value="Genomic_DNA"/>
</dbReference>
<dbReference type="CDD" id="cd00761">
    <property type="entry name" value="Glyco_tranf_GTA_type"/>
    <property type="match status" value="1"/>
</dbReference>
<proteinExistence type="predicted"/>
<keyword evidence="2" id="KW-0808">Transferase</keyword>
<comment type="caution">
    <text evidence="4">The sequence shown here is derived from an EMBL/GenBank/DDBJ whole genome shotgun (WGS) entry which is preliminary data.</text>
</comment>
<dbReference type="Gene3D" id="3.90.550.10">
    <property type="entry name" value="Spore Coat Polysaccharide Biosynthesis Protein SpsA, Chain A"/>
    <property type="match status" value="1"/>
</dbReference>
<keyword evidence="1" id="KW-0328">Glycosyltransferase</keyword>
<sequence>MVKVSIILPVYNVEQFLPRCLDSIVNQTLKEIECIVVNDGSPDQSQQIIDEYVKKYPHLFKPLIKENGGLSDARNYALSYVRGEYIGFVDSDDWIEPMMYEKLYQKAKEENADLVVSDFLMEWEDRGVSNYIQGLRQQADNPFKNLLLSPASAWNKLYKTELFTKTNIRYPKGLWYEDLATTAKFMPKCHHIAYVNEAFVHYIQREGSIMSTVNPKVLDIYKAIDSIESYYKQQGIFDEYMEELAYLSIENLALFSCLRFLKVEDGETYIKEAIDHMNRHYPGWLSNQYLSCLSKKDRFILKLLGHKQIKLLKSFIFIKQKLLK</sequence>
<dbReference type="Pfam" id="PF00535">
    <property type="entry name" value="Glycos_transf_2"/>
    <property type="match status" value="1"/>
</dbReference>
<dbReference type="GO" id="GO:0016757">
    <property type="term" value="F:glycosyltransferase activity"/>
    <property type="evidence" value="ECO:0007669"/>
    <property type="project" value="UniProtKB-KW"/>
</dbReference>
<reference evidence="4 5" key="1">
    <citation type="journal article" date="2019" name="Nat. Med.">
        <title>A library of human gut bacterial isolates paired with longitudinal multiomics data enables mechanistic microbiome research.</title>
        <authorList>
            <person name="Poyet M."/>
            <person name="Groussin M."/>
            <person name="Gibbons S.M."/>
            <person name="Avila-Pacheco J."/>
            <person name="Jiang X."/>
            <person name="Kearney S.M."/>
            <person name="Perrotta A.R."/>
            <person name="Berdy B."/>
            <person name="Zhao S."/>
            <person name="Lieberman T.D."/>
            <person name="Swanson P.K."/>
            <person name="Smith M."/>
            <person name="Roesemann S."/>
            <person name="Alexander J.E."/>
            <person name="Rich S.A."/>
            <person name="Livny J."/>
            <person name="Vlamakis H."/>
            <person name="Clish C."/>
            <person name="Bullock K."/>
            <person name="Deik A."/>
            <person name="Scott J."/>
            <person name="Pierce K.A."/>
            <person name="Xavier R.J."/>
            <person name="Alm E.J."/>
        </authorList>
    </citation>
    <scope>NUCLEOTIDE SEQUENCE [LARGE SCALE GENOMIC DNA]</scope>
    <source>
        <strain evidence="4 5">BIOML-A198</strain>
    </source>
</reference>
<evidence type="ECO:0000313" key="4">
    <source>
        <dbReference type="EMBL" id="MTK21295.1"/>
    </source>
</evidence>
<dbReference type="Proteomes" id="UP000487649">
    <property type="component" value="Unassembled WGS sequence"/>
</dbReference>
<dbReference type="PANTHER" id="PTHR22916">
    <property type="entry name" value="GLYCOSYLTRANSFERASE"/>
    <property type="match status" value="1"/>
</dbReference>
<evidence type="ECO:0000259" key="3">
    <source>
        <dbReference type="Pfam" id="PF00535"/>
    </source>
</evidence>
<dbReference type="InterPro" id="IPR029044">
    <property type="entry name" value="Nucleotide-diphossugar_trans"/>
</dbReference>
<evidence type="ECO:0000313" key="5">
    <source>
        <dbReference type="Proteomes" id="UP000487649"/>
    </source>
</evidence>
<dbReference type="InterPro" id="IPR001173">
    <property type="entry name" value="Glyco_trans_2-like"/>
</dbReference>
<name>A0A9X4XGB2_9FIRM</name>
<accession>A0A9X4XGB2</accession>
<protein>
    <submittedName>
        <fullName evidence="4">Glycosyltransferase</fullName>
    </submittedName>
</protein>
<dbReference type="SUPFAM" id="SSF53448">
    <property type="entry name" value="Nucleotide-diphospho-sugar transferases"/>
    <property type="match status" value="1"/>
</dbReference>
<dbReference type="RefSeq" id="WP_006784215.1">
    <property type="nucleotide sequence ID" value="NZ_CABJBH010000005.1"/>
</dbReference>